<sequence length="216" mass="23313">MESPFCAGDDPDFRLIETFGYVPGQGARVARLNLHLARMARSAAVFGIPFDAKGASRLVAGLCGSVPLRCRMTLAADGALDLATSPMPPVAPLWRFAIAEARLEADDPMLQHKSTRRALYDQVRRDLPAGVQEMVFLNTRGELCEGTITNIAVTTAQGDRLTPPLASGCLPGIYRQSLLEAGALREAVMTMDDLRQARQIHLMNALRGQIAARLGA</sequence>
<dbReference type="GO" id="GO:0008483">
    <property type="term" value="F:transaminase activity"/>
    <property type="evidence" value="ECO:0007669"/>
    <property type="project" value="UniProtKB-KW"/>
</dbReference>
<dbReference type="SUPFAM" id="SSF56752">
    <property type="entry name" value="D-aminoacid aminotransferase-like PLP-dependent enzymes"/>
    <property type="match status" value="1"/>
</dbReference>
<keyword evidence="3" id="KW-1185">Reference proteome</keyword>
<evidence type="ECO:0000256" key="1">
    <source>
        <dbReference type="ARBA" id="ARBA00014472"/>
    </source>
</evidence>
<dbReference type="RefSeq" id="WP_317386702.1">
    <property type="nucleotide sequence ID" value="NZ_CP136704.1"/>
</dbReference>
<dbReference type="Gene3D" id="3.30.470.10">
    <property type="match status" value="1"/>
</dbReference>
<accession>A0ABZ0HKM2</accession>
<dbReference type="Pfam" id="PF01063">
    <property type="entry name" value="Aminotran_4"/>
    <property type="match status" value="1"/>
</dbReference>
<keyword evidence="2" id="KW-0032">Aminotransferase</keyword>
<dbReference type="Gene3D" id="3.20.10.10">
    <property type="entry name" value="D-amino Acid Aminotransferase, subunit A, domain 2"/>
    <property type="match status" value="1"/>
</dbReference>
<keyword evidence="2" id="KW-0808">Transferase</keyword>
<dbReference type="InterPro" id="IPR001544">
    <property type="entry name" value="Aminotrans_IV"/>
</dbReference>
<dbReference type="InterPro" id="IPR036038">
    <property type="entry name" value="Aminotransferase-like"/>
</dbReference>
<organism evidence="2 3">
    <name type="scientific">Tritonibacter scottomollicae</name>
    <name type="common">Epibacterium scottomollicae</name>
    <dbReference type="NCBI Taxonomy" id="483013"/>
    <lineage>
        <taxon>Bacteria</taxon>
        <taxon>Pseudomonadati</taxon>
        <taxon>Pseudomonadota</taxon>
        <taxon>Alphaproteobacteria</taxon>
        <taxon>Rhodobacterales</taxon>
        <taxon>Paracoccaceae</taxon>
        <taxon>Tritonibacter</taxon>
    </lineage>
</organism>
<dbReference type="InterPro" id="IPR043132">
    <property type="entry name" value="BCAT-like_C"/>
</dbReference>
<protein>
    <recommendedName>
        <fullName evidence="1">Probable branched-chain-amino-acid aminotransferase</fullName>
    </recommendedName>
</protein>
<reference evidence="2 3" key="1">
    <citation type="submission" date="2023-10" db="EMBL/GenBank/DDBJ databases">
        <title>Eight complete genome sequences of bacteria isolated from laboratory stock of Giant Kelp gametophytes.</title>
        <authorList>
            <person name="Tolentino B."/>
            <person name="Nuzhdin S."/>
        </authorList>
    </citation>
    <scope>NUCLEOTIDE SEQUENCE [LARGE SCALE GENOMIC DNA]</scope>
    <source>
        <strain evidence="2 3">LC.270.F.C4</strain>
    </source>
</reference>
<dbReference type="Proteomes" id="UP001302666">
    <property type="component" value="Chromosome"/>
</dbReference>
<name>A0ABZ0HKM2_TRISK</name>
<dbReference type="InterPro" id="IPR043131">
    <property type="entry name" value="BCAT-like_N"/>
</dbReference>
<evidence type="ECO:0000313" key="2">
    <source>
        <dbReference type="EMBL" id="WOI34897.1"/>
    </source>
</evidence>
<dbReference type="EMBL" id="CP136704">
    <property type="protein sequence ID" value="WOI34897.1"/>
    <property type="molecule type" value="Genomic_DNA"/>
</dbReference>
<gene>
    <name evidence="2" type="ORF">R1T40_09280</name>
</gene>
<dbReference type="NCBIfam" id="NF005729">
    <property type="entry name" value="PRK07546.1-3"/>
    <property type="match status" value="1"/>
</dbReference>
<evidence type="ECO:0000313" key="3">
    <source>
        <dbReference type="Proteomes" id="UP001302666"/>
    </source>
</evidence>
<proteinExistence type="predicted"/>